<accession>A0A222FPI4</accession>
<protein>
    <submittedName>
        <fullName evidence="2">Glyoxalase</fullName>
    </submittedName>
</protein>
<dbReference type="EMBL" id="CP022530">
    <property type="protein sequence ID" value="ASP40918.1"/>
    <property type="molecule type" value="Genomic_DNA"/>
</dbReference>
<evidence type="ECO:0000313" key="2">
    <source>
        <dbReference type="EMBL" id="ASP40918.1"/>
    </source>
</evidence>
<dbReference type="Pfam" id="PF00903">
    <property type="entry name" value="Glyoxalase"/>
    <property type="match status" value="1"/>
</dbReference>
<dbReference type="CDD" id="cd07262">
    <property type="entry name" value="VOC_like"/>
    <property type="match status" value="1"/>
</dbReference>
<sequence>MKMCYFVVGTNNMPSAVEFYDALFAITDYRQTFADHRMTFWQGADSDSAFAVALPFDEKEATHGNGTMLGFSLGSPELVDAVYQKALDLGGTCEGKPGQRGPRYSAYVRDRDHNKLVFSD</sequence>
<dbReference type="PANTHER" id="PTHR35006">
    <property type="entry name" value="GLYOXALASE FAMILY PROTEIN (AFU_ORTHOLOGUE AFUA_5G14830)"/>
    <property type="match status" value="1"/>
</dbReference>
<dbReference type="PROSITE" id="PS51819">
    <property type="entry name" value="VOC"/>
    <property type="match status" value="1"/>
</dbReference>
<dbReference type="OrthoDB" id="9800438at2"/>
<dbReference type="InterPro" id="IPR004360">
    <property type="entry name" value="Glyas_Fos-R_dOase_dom"/>
</dbReference>
<name>A0A222FPI4_9GAMM</name>
<evidence type="ECO:0000313" key="3">
    <source>
        <dbReference type="Proteomes" id="UP000202440"/>
    </source>
</evidence>
<dbReference type="Gene3D" id="3.10.180.10">
    <property type="entry name" value="2,3-Dihydroxybiphenyl 1,2-Dioxygenase, domain 1"/>
    <property type="match status" value="1"/>
</dbReference>
<evidence type="ECO:0000259" key="1">
    <source>
        <dbReference type="PROSITE" id="PS51819"/>
    </source>
</evidence>
<dbReference type="SUPFAM" id="SSF54593">
    <property type="entry name" value="Glyoxalase/Bleomycin resistance protein/Dihydroxybiphenyl dioxygenase"/>
    <property type="match status" value="1"/>
</dbReference>
<dbReference type="InterPro" id="IPR029068">
    <property type="entry name" value="Glyas_Bleomycin-R_OHBP_Dase"/>
</dbReference>
<proteinExistence type="predicted"/>
<feature type="domain" description="VOC" evidence="1">
    <location>
        <begin position="2"/>
        <end position="120"/>
    </location>
</feature>
<dbReference type="Proteomes" id="UP000202440">
    <property type="component" value="Chromosome"/>
</dbReference>
<gene>
    <name evidence="2" type="ORF">CHH28_11940</name>
</gene>
<dbReference type="KEGG" id="bsan:CHH28_11940"/>
<reference evidence="2 3" key="1">
    <citation type="submission" date="2017-07" db="EMBL/GenBank/DDBJ databases">
        <title>Annotated genome sequence of Bacterioplanes sanyensis isolated from Red Sea.</title>
        <authorList>
            <person name="Rehman Z.U."/>
        </authorList>
    </citation>
    <scope>NUCLEOTIDE SEQUENCE [LARGE SCALE GENOMIC DNA]</scope>
    <source>
        <strain evidence="2 3">NV9</strain>
    </source>
</reference>
<dbReference type="PANTHER" id="PTHR35006:SF1">
    <property type="entry name" value="BLL2941 PROTEIN"/>
    <property type="match status" value="1"/>
</dbReference>
<dbReference type="InterPro" id="IPR037523">
    <property type="entry name" value="VOC_core"/>
</dbReference>
<dbReference type="AlphaFoldDB" id="A0A222FPI4"/>
<organism evidence="2 3">
    <name type="scientific">Bacterioplanes sanyensis</name>
    <dbReference type="NCBI Taxonomy" id="1249553"/>
    <lineage>
        <taxon>Bacteria</taxon>
        <taxon>Pseudomonadati</taxon>
        <taxon>Pseudomonadota</taxon>
        <taxon>Gammaproteobacteria</taxon>
        <taxon>Oceanospirillales</taxon>
        <taxon>Oceanospirillaceae</taxon>
        <taxon>Bacterioplanes</taxon>
    </lineage>
</organism>
<keyword evidence="3" id="KW-1185">Reference proteome</keyword>